<dbReference type="InterPro" id="IPR038765">
    <property type="entry name" value="Papain-like_cys_pep_sf"/>
</dbReference>
<dbReference type="GO" id="GO:0016929">
    <property type="term" value="F:deSUMOylase activity"/>
    <property type="evidence" value="ECO:0007669"/>
    <property type="project" value="TreeGrafter"/>
</dbReference>
<dbReference type="PANTHER" id="PTHR12606">
    <property type="entry name" value="SENTRIN/SUMO-SPECIFIC PROTEASE"/>
    <property type="match status" value="1"/>
</dbReference>
<keyword evidence="8" id="KW-1185">Reference proteome</keyword>
<keyword evidence="4" id="KW-0788">Thiol protease</keyword>
<organism evidence="7 8">
    <name type="scientific">Lachancea meyersii CBS 8951</name>
    <dbReference type="NCBI Taxonomy" id="1266667"/>
    <lineage>
        <taxon>Eukaryota</taxon>
        <taxon>Fungi</taxon>
        <taxon>Dikarya</taxon>
        <taxon>Ascomycota</taxon>
        <taxon>Saccharomycotina</taxon>
        <taxon>Saccharomycetes</taxon>
        <taxon>Saccharomycetales</taxon>
        <taxon>Saccharomycetaceae</taxon>
        <taxon>Lachancea</taxon>
    </lineage>
</organism>
<evidence type="ECO:0000313" key="8">
    <source>
        <dbReference type="Proteomes" id="UP000191144"/>
    </source>
</evidence>
<keyword evidence="3" id="KW-0378">Hydrolase</keyword>
<comment type="similarity">
    <text evidence="1">Belongs to the peptidase C48 family.</text>
</comment>
<protein>
    <submittedName>
        <fullName evidence="7">LAME_0A03378g1_1</fullName>
    </submittedName>
</protein>
<dbReference type="FunFam" id="3.30.310.130:FF:000008">
    <property type="entry name" value="Ubiquitin-like-specific protease 1"/>
    <property type="match status" value="1"/>
</dbReference>
<evidence type="ECO:0000256" key="4">
    <source>
        <dbReference type="ARBA" id="ARBA00022807"/>
    </source>
</evidence>
<evidence type="ECO:0000313" key="7">
    <source>
        <dbReference type="EMBL" id="SCU78122.1"/>
    </source>
</evidence>
<dbReference type="Gene3D" id="3.30.310.130">
    <property type="entry name" value="Ubiquitin-related"/>
    <property type="match status" value="1"/>
</dbReference>
<dbReference type="OrthoDB" id="1939479at2759"/>
<evidence type="ECO:0000256" key="2">
    <source>
        <dbReference type="ARBA" id="ARBA00022670"/>
    </source>
</evidence>
<keyword evidence="2" id="KW-0645">Protease</keyword>
<feature type="domain" description="Ubiquitin-like protease family profile" evidence="6">
    <location>
        <begin position="401"/>
        <end position="559"/>
    </location>
</feature>
<evidence type="ECO:0000256" key="5">
    <source>
        <dbReference type="SAM" id="Coils"/>
    </source>
</evidence>
<dbReference type="Proteomes" id="UP000191144">
    <property type="component" value="Chromosome A"/>
</dbReference>
<evidence type="ECO:0000256" key="3">
    <source>
        <dbReference type="ARBA" id="ARBA00022801"/>
    </source>
</evidence>
<feature type="coiled-coil region" evidence="5">
    <location>
        <begin position="340"/>
        <end position="367"/>
    </location>
</feature>
<evidence type="ECO:0000256" key="1">
    <source>
        <dbReference type="ARBA" id="ARBA00005234"/>
    </source>
</evidence>
<dbReference type="GO" id="GO:0005634">
    <property type="term" value="C:nucleus"/>
    <property type="evidence" value="ECO:0007669"/>
    <property type="project" value="TreeGrafter"/>
</dbReference>
<gene>
    <name evidence="7" type="ORF">LAME_0A03378G</name>
</gene>
<dbReference type="GO" id="GO:0016926">
    <property type="term" value="P:protein desumoylation"/>
    <property type="evidence" value="ECO:0007669"/>
    <property type="project" value="TreeGrafter"/>
</dbReference>
<evidence type="ECO:0000259" key="6">
    <source>
        <dbReference type="PROSITE" id="PS50600"/>
    </source>
</evidence>
<keyword evidence="5" id="KW-0175">Coiled coil</keyword>
<accession>A0A1G4INU2</accession>
<dbReference type="SUPFAM" id="SSF54001">
    <property type="entry name" value="Cysteine proteinases"/>
    <property type="match status" value="1"/>
</dbReference>
<dbReference type="PROSITE" id="PS50600">
    <property type="entry name" value="ULP_PROTEASE"/>
    <property type="match status" value="1"/>
</dbReference>
<dbReference type="GO" id="GO:0006508">
    <property type="term" value="P:proteolysis"/>
    <property type="evidence" value="ECO:0007669"/>
    <property type="project" value="UniProtKB-KW"/>
</dbReference>
<dbReference type="InterPro" id="IPR003653">
    <property type="entry name" value="Peptidase_C48_C"/>
</dbReference>
<dbReference type="AlphaFoldDB" id="A0A1G4INU2"/>
<name>A0A1G4INU2_9SACH</name>
<dbReference type="EMBL" id="LT598483">
    <property type="protein sequence ID" value="SCU78122.1"/>
    <property type="molecule type" value="Genomic_DNA"/>
</dbReference>
<reference evidence="8" key="1">
    <citation type="submission" date="2016-03" db="EMBL/GenBank/DDBJ databases">
        <authorList>
            <person name="Devillers Hugo."/>
        </authorList>
    </citation>
    <scope>NUCLEOTIDE SEQUENCE [LARGE SCALE GENOMIC DNA]</scope>
</reference>
<sequence>MASLDSSLHYKRRKHLAYHTPVYSNITTFSFANGPTVFSPRRKMNSNNLHAIRGPDEDAVKSAQESVTDASREAPGFYRDMREAFVHAGRAIMSIVGRSRVSINSSSDIESDNNSEEVNLPVQENHIKREFSGSVLAPNKKIKAVDRTVVSVDQTALTPSKLQGIKDLEDKLNNSITPEKRDNIFFSATKDPLNWNSTGSGQTRTTTDNMPYGSAFIRRKSSKNGGSNSMGQITARNSVEEISYLRMVYNGQYKAPDLIESHKSEQLLLREQELKQYNKPASLPWASLTEKVKEILSKSLKTSDNDDLIIVKERWVPPKRIKNERPGSGYFRFDTSLLTFKEEFESYKKLKEERERIQLEVREKREKLKSLVPRLMKEDLQMVKNTLHRSDNGIVMNKNNIELKVHDFRTLAPSRWLNDTVIEFFMKHIELTTARSVAFNSYFYVSLSRNGYQGVRRWMKKKKADIQSLDKVFAPINLNQSHWALGVIDIKRRKIFYVDSLSGGPTTMSFAILKDLQNYLIQESKEALGGDFELVHEDCPQQPNGFDCGVYVCTNALYLSKEVPLTYDYEDVKRMRPYIGHLILSGD</sequence>
<dbReference type="PANTHER" id="PTHR12606:SF154">
    <property type="entry name" value="UBIQUITIN-LIKE-SPECIFIC PROTEASE 1"/>
    <property type="match status" value="1"/>
</dbReference>
<dbReference type="Gene3D" id="1.10.418.20">
    <property type="match status" value="1"/>
</dbReference>
<proteinExistence type="inferred from homology"/>
<dbReference type="Pfam" id="PF02902">
    <property type="entry name" value="Peptidase_C48"/>
    <property type="match status" value="1"/>
</dbReference>